<protein>
    <submittedName>
        <fullName evidence="1">Uncharacterized protein</fullName>
    </submittedName>
</protein>
<keyword evidence="2" id="KW-1185">Reference proteome</keyword>
<gene>
    <name evidence="1" type="ORF">L1987_10063</name>
</gene>
<proteinExistence type="predicted"/>
<accession>A0ACB9JR26</accession>
<dbReference type="Proteomes" id="UP001056120">
    <property type="component" value="Linkage Group LG03"/>
</dbReference>
<organism evidence="1 2">
    <name type="scientific">Smallanthus sonchifolius</name>
    <dbReference type="NCBI Taxonomy" id="185202"/>
    <lineage>
        <taxon>Eukaryota</taxon>
        <taxon>Viridiplantae</taxon>
        <taxon>Streptophyta</taxon>
        <taxon>Embryophyta</taxon>
        <taxon>Tracheophyta</taxon>
        <taxon>Spermatophyta</taxon>
        <taxon>Magnoliopsida</taxon>
        <taxon>eudicotyledons</taxon>
        <taxon>Gunneridae</taxon>
        <taxon>Pentapetalae</taxon>
        <taxon>asterids</taxon>
        <taxon>campanulids</taxon>
        <taxon>Asterales</taxon>
        <taxon>Asteraceae</taxon>
        <taxon>Asteroideae</taxon>
        <taxon>Heliantheae alliance</taxon>
        <taxon>Millerieae</taxon>
        <taxon>Smallanthus</taxon>
    </lineage>
</organism>
<dbReference type="EMBL" id="CM042020">
    <property type="protein sequence ID" value="KAI3822473.1"/>
    <property type="molecule type" value="Genomic_DNA"/>
</dbReference>
<evidence type="ECO:0000313" key="1">
    <source>
        <dbReference type="EMBL" id="KAI3822473.1"/>
    </source>
</evidence>
<name>A0ACB9JR26_9ASTR</name>
<reference evidence="2" key="1">
    <citation type="journal article" date="2022" name="Mol. Ecol. Resour.">
        <title>The genomes of chicory, endive, great burdock and yacon provide insights into Asteraceae palaeo-polyploidization history and plant inulin production.</title>
        <authorList>
            <person name="Fan W."/>
            <person name="Wang S."/>
            <person name="Wang H."/>
            <person name="Wang A."/>
            <person name="Jiang F."/>
            <person name="Liu H."/>
            <person name="Zhao H."/>
            <person name="Xu D."/>
            <person name="Zhang Y."/>
        </authorList>
    </citation>
    <scope>NUCLEOTIDE SEQUENCE [LARGE SCALE GENOMIC DNA]</scope>
    <source>
        <strain evidence="2">cv. Yunnan</strain>
    </source>
</reference>
<sequence length="155" mass="17233">MAAGAVETDLELAYRLQLEEAMAASLGFQPSSSNSSLQSPQPSPHIPIHDDVKLADKFETVVKDRMIIETETKKLQVDLNRRIHDQKLAREVLQTPEEQMQVVGDNGEGSSKSEEVFRVYFKGLLSEERVHGDKTVTMAGIGVAICDSTDEMFLR</sequence>
<reference evidence="1 2" key="2">
    <citation type="journal article" date="2022" name="Mol. Ecol. Resour.">
        <title>The genomes of chicory, endive, great burdock and yacon provide insights into Asteraceae paleo-polyploidization history and plant inulin production.</title>
        <authorList>
            <person name="Fan W."/>
            <person name="Wang S."/>
            <person name="Wang H."/>
            <person name="Wang A."/>
            <person name="Jiang F."/>
            <person name="Liu H."/>
            <person name="Zhao H."/>
            <person name="Xu D."/>
            <person name="Zhang Y."/>
        </authorList>
    </citation>
    <scope>NUCLEOTIDE SEQUENCE [LARGE SCALE GENOMIC DNA]</scope>
    <source>
        <strain evidence="2">cv. Yunnan</strain>
        <tissue evidence="1">Leaves</tissue>
    </source>
</reference>
<evidence type="ECO:0000313" key="2">
    <source>
        <dbReference type="Proteomes" id="UP001056120"/>
    </source>
</evidence>
<comment type="caution">
    <text evidence="1">The sequence shown here is derived from an EMBL/GenBank/DDBJ whole genome shotgun (WGS) entry which is preliminary data.</text>
</comment>